<dbReference type="EMBL" id="JAGKHQ010000013">
    <property type="protein sequence ID" value="KAG7500116.1"/>
    <property type="molecule type" value="Genomic_DNA"/>
</dbReference>
<keyword evidence="2" id="KW-1185">Reference proteome</keyword>
<comment type="caution">
    <text evidence="1">The sequence shown here is derived from an EMBL/GenBank/DDBJ whole genome shotgun (WGS) entry which is preliminary data.</text>
</comment>
<proteinExistence type="predicted"/>
<organism evidence="1 2">
    <name type="scientific">Solea senegalensis</name>
    <name type="common">Senegalese sole</name>
    <dbReference type="NCBI Taxonomy" id="28829"/>
    <lineage>
        <taxon>Eukaryota</taxon>
        <taxon>Metazoa</taxon>
        <taxon>Chordata</taxon>
        <taxon>Craniata</taxon>
        <taxon>Vertebrata</taxon>
        <taxon>Euteleostomi</taxon>
        <taxon>Actinopterygii</taxon>
        <taxon>Neopterygii</taxon>
        <taxon>Teleostei</taxon>
        <taxon>Neoteleostei</taxon>
        <taxon>Acanthomorphata</taxon>
        <taxon>Carangaria</taxon>
        <taxon>Pleuronectiformes</taxon>
        <taxon>Pleuronectoidei</taxon>
        <taxon>Soleidae</taxon>
        <taxon>Solea</taxon>
    </lineage>
</organism>
<accession>A0AAV6R7N3</accession>
<gene>
    <name evidence="1" type="ORF">JOB18_009485</name>
</gene>
<reference evidence="1 2" key="1">
    <citation type="journal article" date="2021" name="Sci. Rep.">
        <title>Chromosome anchoring in Senegalese sole (Solea senegalensis) reveals sex-associated markers and genome rearrangements in flatfish.</title>
        <authorList>
            <person name="Guerrero-Cozar I."/>
            <person name="Gomez-Garrido J."/>
            <person name="Berbel C."/>
            <person name="Martinez-Blanch J.F."/>
            <person name="Alioto T."/>
            <person name="Claros M.G."/>
            <person name="Gagnaire P.A."/>
            <person name="Manchado M."/>
        </authorList>
    </citation>
    <scope>NUCLEOTIDE SEQUENCE [LARGE SCALE GENOMIC DNA]</scope>
    <source>
        <strain evidence="1">Sse05_10M</strain>
    </source>
</reference>
<name>A0AAV6R7N3_SOLSE</name>
<protein>
    <submittedName>
        <fullName evidence="1">Uncharacterized protein</fullName>
    </submittedName>
</protein>
<dbReference type="Proteomes" id="UP000693946">
    <property type="component" value="Linkage Group LG20"/>
</dbReference>
<sequence length="72" mass="8077">MRRARALARTNANTTICHIKRHDGDISRTGGFVFPLAKCLIHEQRGLRSSPDFLSDFCGGFDVSKSAQHQYL</sequence>
<evidence type="ECO:0000313" key="2">
    <source>
        <dbReference type="Proteomes" id="UP000693946"/>
    </source>
</evidence>
<dbReference type="AlphaFoldDB" id="A0AAV6R7N3"/>
<evidence type="ECO:0000313" key="1">
    <source>
        <dbReference type="EMBL" id="KAG7500116.1"/>
    </source>
</evidence>